<organism evidence="2 3">
    <name type="scientific">Candidatus Brocadia sinica JPN1</name>
    <dbReference type="NCBI Taxonomy" id="1197129"/>
    <lineage>
        <taxon>Bacteria</taxon>
        <taxon>Pseudomonadati</taxon>
        <taxon>Planctomycetota</taxon>
        <taxon>Candidatus Brocadiia</taxon>
        <taxon>Candidatus Brocadiales</taxon>
        <taxon>Candidatus Brocadiaceae</taxon>
        <taxon>Candidatus Brocadia</taxon>
    </lineage>
</organism>
<comment type="caution">
    <text evidence="2">The sequence shown here is derived from an EMBL/GenBank/DDBJ whole genome shotgun (WGS) entry which is preliminary data.</text>
</comment>
<feature type="domain" description="DUF6036" evidence="1">
    <location>
        <begin position="7"/>
        <end position="148"/>
    </location>
</feature>
<evidence type="ECO:0000313" key="2">
    <source>
        <dbReference type="EMBL" id="GAN35106.1"/>
    </source>
</evidence>
<dbReference type="SUPFAM" id="SSF81301">
    <property type="entry name" value="Nucleotidyltransferase"/>
    <property type="match status" value="1"/>
</dbReference>
<gene>
    <name evidence="2" type="ORF">BROSI_A3652</name>
</gene>
<dbReference type="Pfam" id="PF19502">
    <property type="entry name" value="DUF6036"/>
    <property type="match status" value="1"/>
</dbReference>
<dbReference type="InterPro" id="IPR043519">
    <property type="entry name" value="NT_sf"/>
</dbReference>
<dbReference type="RefSeq" id="WP_052565104.1">
    <property type="nucleotide sequence ID" value="NZ_BAFN01000001.1"/>
</dbReference>
<dbReference type="InterPro" id="IPR045792">
    <property type="entry name" value="DUF6036"/>
</dbReference>
<evidence type="ECO:0000259" key="1">
    <source>
        <dbReference type="Pfam" id="PF19502"/>
    </source>
</evidence>
<sequence>MFKELIERIAISLEKEEIPYMIIGGQAVLYYGEPRFTKDIDITLGVDSDVLGKVLVLVNTLNLSVLVNDIEDFVKKTMVLPSQDVPSGIRVDFIFSHSDYERQAIERAKKVMFGETFVRFASLEDLVIHKIIAGRPRDIEDVSSILLKNPEYDYHYIADWLKKFDDSLSENFLETFKKLVAGM</sequence>
<dbReference type="EMBL" id="BAFN01000001">
    <property type="protein sequence ID" value="GAN35106.1"/>
    <property type="molecule type" value="Genomic_DNA"/>
</dbReference>
<protein>
    <recommendedName>
        <fullName evidence="1">DUF6036 domain-containing protein</fullName>
    </recommendedName>
</protein>
<accession>A0ABQ0K2B9</accession>
<name>A0ABQ0K2B9_9BACT</name>
<proteinExistence type="predicted"/>
<reference evidence="3" key="1">
    <citation type="journal article" date="2015" name="Genome Announc.">
        <title>Draft Genome Sequence of an Anaerobic Ammonium-Oxidizing Bacterium, "Candidatus Brocadia sinica".</title>
        <authorList>
            <person name="Oshiki M."/>
            <person name="Shinyako-Hata K."/>
            <person name="Satoh H."/>
            <person name="Okabe S."/>
        </authorList>
    </citation>
    <scope>NUCLEOTIDE SEQUENCE [LARGE SCALE GENOMIC DNA]</scope>
    <source>
        <strain evidence="3">JPN1</strain>
    </source>
</reference>
<dbReference type="Proteomes" id="UP000032309">
    <property type="component" value="Unassembled WGS sequence"/>
</dbReference>
<evidence type="ECO:0000313" key="3">
    <source>
        <dbReference type="Proteomes" id="UP000032309"/>
    </source>
</evidence>
<dbReference type="Gene3D" id="3.30.460.40">
    <property type="match status" value="1"/>
</dbReference>
<keyword evidence="3" id="KW-1185">Reference proteome</keyword>